<gene>
    <name evidence="3" type="ORF">IED13_12210</name>
</gene>
<proteinExistence type="inferred from homology"/>
<dbReference type="InterPro" id="IPR020904">
    <property type="entry name" value="Sc_DH/Rdtase_CS"/>
</dbReference>
<dbReference type="PROSITE" id="PS00061">
    <property type="entry name" value="ADH_SHORT"/>
    <property type="match status" value="1"/>
</dbReference>
<dbReference type="CDD" id="cd05233">
    <property type="entry name" value="SDR_c"/>
    <property type="match status" value="1"/>
</dbReference>
<evidence type="ECO:0000313" key="4">
    <source>
        <dbReference type="Proteomes" id="UP000619295"/>
    </source>
</evidence>
<comment type="caution">
    <text evidence="3">The sequence shown here is derived from an EMBL/GenBank/DDBJ whole genome shotgun (WGS) entry which is preliminary data.</text>
</comment>
<dbReference type="PANTHER" id="PTHR43639">
    <property type="entry name" value="OXIDOREDUCTASE, SHORT-CHAIN DEHYDROGENASE/REDUCTASE FAMILY (AFU_ORTHOLOGUE AFUA_5G02870)"/>
    <property type="match status" value="1"/>
</dbReference>
<dbReference type="AlphaFoldDB" id="A0A927I0M1"/>
<dbReference type="PRINTS" id="PR00081">
    <property type="entry name" value="GDHRDH"/>
</dbReference>
<dbReference type="PRINTS" id="PR00080">
    <property type="entry name" value="SDRFAMILY"/>
</dbReference>
<dbReference type="InterPro" id="IPR002347">
    <property type="entry name" value="SDR_fam"/>
</dbReference>
<dbReference type="GO" id="GO:0016491">
    <property type="term" value="F:oxidoreductase activity"/>
    <property type="evidence" value="ECO:0007669"/>
    <property type="project" value="UniProtKB-KW"/>
</dbReference>
<accession>A0A927I0M1</accession>
<comment type="similarity">
    <text evidence="1">Belongs to the short-chain dehydrogenases/reductases (SDR) family.</text>
</comment>
<dbReference type="SUPFAM" id="SSF51735">
    <property type="entry name" value="NAD(P)-binding Rossmann-fold domains"/>
    <property type="match status" value="1"/>
</dbReference>
<evidence type="ECO:0000313" key="3">
    <source>
        <dbReference type="EMBL" id="MBD3846462.1"/>
    </source>
</evidence>
<keyword evidence="4" id="KW-1185">Reference proteome</keyword>
<dbReference type="Gene3D" id="3.40.50.720">
    <property type="entry name" value="NAD(P)-binding Rossmann-like Domain"/>
    <property type="match status" value="1"/>
</dbReference>
<name>A0A927I0M1_9HYPH</name>
<dbReference type="RefSeq" id="WP_191124319.1">
    <property type="nucleotide sequence ID" value="NZ_JACXWY010000006.1"/>
</dbReference>
<dbReference type="Proteomes" id="UP000619295">
    <property type="component" value="Unassembled WGS sequence"/>
</dbReference>
<keyword evidence="2" id="KW-0560">Oxidoreductase</keyword>
<dbReference type="FunFam" id="3.40.50.720:FF:000084">
    <property type="entry name" value="Short-chain dehydrogenase reductase"/>
    <property type="match status" value="1"/>
</dbReference>
<dbReference type="PANTHER" id="PTHR43639:SF1">
    <property type="entry name" value="SHORT-CHAIN DEHYDROGENASE_REDUCTASE FAMILY PROTEIN"/>
    <property type="match status" value="1"/>
</dbReference>
<evidence type="ECO:0000256" key="2">
    <source>
        <dbReference type="ARBA" id="ARBA00023002"/>
    </source>
</evidence>
<evidence type="ECO:0000256" key="1">
    <source>
        <dbReference type="ARBA" id="ARBA00006484"/>
    </source>
</evidence>
<dbReference type="Pfam" id="PF13561">
    <property type="entry name" value="adh_short_C2"/>
    <property type="match status" value="1"/>
</dbReference>
<dbReference type="InterPro" id="IPR036291">
    <property type="entry name" value="NAD(P)-bd_dom_sf"/>
</dbReference>
<protein>
    <submittedName>
        <fullName evidence="3">SDR family oxidoreductase</fullName>
    </submittedName>
</protein>
<sequence length="254" mass="27030">MTVEATYPDLKGRTALVTGGADGIGRATVIALARQSARIGFIDIAADAGRALETELRATGADVAFACADLRDIEAALAAVDVLEARLGPAAILVNNAGHDERHAFAAVTPEYWDDRFAVNLRPMMFLAQKLAPGMAALGGGAIVNLSSTSWMKRSADLIAYTTAKSAVIGFTRSLARELGKDRIRVNCVTPGWVMTPRQRAERLTPERWAEAQEQQAIKGAIEPEDIAAMILFLASNASRMCTGQNFIVDAGSV</sequence>
<dbReference type="EMBL" id="JACXWY010000006">
    <property type="protein sequence ID" value="MBD3846462.1"/>
    <property type="molecule type" value="Genomic_DNA"/>
</dbReference>
<reference evidence="3" key="1">
    <citation type="submission" date="2020-09" db="EMBL/GenBank/DDBJ databases">
        <title>Bosea spartocytisi sp. nov. a root nodule endophyte of Spartocytisus supranubius in the high mountain ecosystem fo the Teide National Park (Canary Islands, Spain).</title>
        <authorList>
            <person name="Pulido-Suarez L."/>
            <person name="Peix A."/>
            <person name="Igual J.M."/>
            <person name="Socas-Perez N."/>
            <person name="Velazquez E."/>
            <person name="Flores-Felix J.D."/>
            <person name="Leon-Barrios M."/>
        </authorList>
    </citation>
    <scope>NUCLEOTIDE SEQUENCE</scope>
    <source>
        <strain evidence="3">SSUT16</strain>
    </source>
</reference>
<organism evidence="3 4">
    <name type="scientific">Bosea spartocytisi</name>
    <dbReference type="NCBI Taxonomy" id="2773451"/>
    <lineage>
        <taxon>Bacteria</taxon>
        <taxon>Pseudomonadati</taxon>
        <taxon>Pseudomonadota</taxon>
        <taxon>Alphaproteobacteria</taxon>
        <taxon>Hyphomicrobiales</taxon>
        <taxon>Boseaceae</taxon>
        <taxon>Bosea</taxon>
    </lineage>
</organism>